<evidence type="ECO:0000313" key="1">
    <source>
        <dbReference type="EMBL" id="MBN8197869.1"/>
    </source>
</evidence>
<reference evidence="1" key="1">
    <citation type="submission" date="2020-12" db="EMBL/GenBank/DDBJ databases">
        <title>Oil enriched cultivation method for isolating marine PHA-producing bacteria.</title>
        <authorList>
            <person name="Zheng W."/>
            <person name="Yu S."/>
            <person name="Huang Y."/>
        </authorList>
    </citation>
    <scope>NUCLEOTIDE SEQUENCE</scope>
    <source>
        <strain evidence="1">SY-2-3</strain>
    </source>
</reference>
<comment type="caution">
    <text evidence="1">The sequence shown here is derived from an EMBL/GenBank/DDBJ whole genome shotgun (WGS) entry which is preliminary data.</text>
</comment>
<proteinExistence type="predicted"/>
<protein>
    <submittedName>
        <fullName evidence="1">Uncharacterized protein</fullName>
    </submittedName>
</protein>
<dbReference type="EMBL" id="JAEKJW010000003">
    <property type="protein sequence ID" value="MBN8197869.1"/>
    <property type="molecule type" value="Genomic_DNA"/>
</dbReference>
<gene>
    <name evidence="1" type="ORF">JF547_15480</name>
</gene>
<sequence length="115" mass="12993">MSITRTTHRTVTFFHPFHLSCHDGLLPAGEYEVDTLEKLDTEAATRSYIKLECHLHLWSDGDTRRTGKQDQGEKVLTVNPRDLEAALALDSDPLREDERNKMIKSFGGLPENDAA</sequence>
<dbReference type="RefSeq" id="WP_206927953.1">
    <property type="nucleotide sequence ID" value="NZ_JAEKJW010000003.1"/>
</dbReference>
<evidence type="ECO:0000313" key="2">
    <source>
        <dbReference type="Proteomes" id="UP000664405"/>
    </source>
</evidence>
<dbReference type="Proteomes" id="UP000664405">
    <property type="component" value="Unassembled WGS sequence"/>
</dbReference>
<name>A0A8I1MAS8_9PROT</name>
<accession>A0A8I1MAS8</accession>
<dbReference type="AlphaFoldDB" id="A0A8I1MAS8"/>
<organism evidence="1 2">
    <name type="scientific">Thalassospira povalilytica</name>
    <dbReference type="NCBI Taxonomy" id="732237"/>
    <lineage>
        <taxon>Bacteria</taxon>
        <taxon>Pseudomonadati</taxon>
        <taxon>Pseudomonadota</taxon>
        <taxon>Alphaproteobacteria</taxon>
        <taxon>Rhodospirillales</taxon>
        <taxon>Thalassospiraceae</taxon>
        <taxon>Thalassospira</taxon>
    </lineage>
</organism>